<feature type="compositionally biased region" description="Low complexity" evidence="9">
    <location>
        <begin position="671"/>
        <end position="701"/>
    </location>
</feature>
<feature type="compositionally biased region" description="Low complexity" evidence="9">
    <location>
        <begin position="1014"/>
        <end position="1025"/>
    </location>
</feature>
<evidence type="ECO:0000256" key="5">
    <source>
        <dbReference type="ARBA" id="ARBA00022824"/>
    </source>
</evidence>
<dbReference type="GO" id="GO:0030968">
    <property type="term" value="P:endoplasmic reticulum unfolded protein response"/>
    <property type="evidence" value="ECO:0007669"/>
    <property type="project" value="TreeGrafter"/>
</dbReference>
<dbReference type="FunFam" id="3.30.30.30:FF:000004">
    <property type="entry name" value="hypoxia up-regulated protein 1"/>
    <property type="match status" value="1"/>
</dbReference>
<keyword evidence="5" id="KW-0256">Endoplasmic reticulum</keyword>
<evidence type="ECO:0000256" key="1">
    <source>
        <dbReference type="ARBA" id="ARBA00004319"/>
    </source>
</evidence>
<feature type="region of interest" description="Disordered" evidence="9">
    <location>
        <begin position="961"/>
        <end position="1044"/>
    </location>
</feature>
<feature type="compositionally biased region" description="Low complexity" evidence="9">
    <location>
        <begin position="998"/>
        <end position="1007"/>
    </location>
</feature>
<dbReference type="SUPFAM" id="SSF100934">
    <property type="entry name" value="Heat shock protein 70kD (HSP70), C-terminal subdomain"/>
    <property type="match status" value="1"/>
</dbReference>
<dbReference type="Gene3D" id="2.60.34.10">
    <property type="entry name" value="Substrate Binding Domain Of DNAk, Chain A, domain 1"/>
    <property type="match status" value="1"/>
</dbReference>
<dbReference type="PANTHER" id="PTHR45639:SF3">
    <property type="entry name" value="HYPOXIA UP-REGULATED PROTEIN 1"/>
    <property type="match status" value="1"/>
</dbReference>
<dbReference type="GO" id="GO:0034663">
    <property type="term" value="C:endoplasmic reticulum chaperone complex"/>
    <property type="evidence" value="ECO:0007669"/>
    <property type="project" value="TreeGrafter"/>
</dbReference>
<accession>A0A816TH27</accession>
<feature type="compositionally biased region" description="Basic and acidic residues" evidence="9">
    <location>
        <begin position="706"/>
        <end position="716"/>
    </location>
</feature>
<protein>
    <recommendedName>
        <fullName evidence="8">Hypoxia up-regulated protein 1</fullName>
    </recommendedName>
</protein>
<dbReference type="FunFam" id="3.90.640.10:FF:000004">
    <property type="entry name" value="Heat shock 70 kDa protein 4"/>
    <property type="match status" value="1"/>
</dbReference>
<dbReference type="InterPro" id="IPR043129">
    <property type="entry name" value="ATPase_NBD"/>
</dbReference>
<evidence type="ECO:0000256" key="10">
    <source>
        <dbReference type="SAM" id="SignalP"/>
    </source>
</evidence>
<comment type="subcellular location">
    <subcellularLocation>
        <location evidence="1">Endoplasmic reticulum lumen</location>
    </subcellularLocation>
</comment>
<dbReference type="Gene3D" id="3.30.420.40">
    <property type="match status" value="2"/>
</dbReference>
<evidence type="ECO:0000313" key="12">
    <source>
        <dbReference type="Proteomes" id="UP000663856"/>
    </source>
</evidence>
<evidence type="ECO:0000256" key="8">
    <source>
        <dbReference type="ARBA" id="ARBA00040503"/>
    </source>
</evidence>
<sequence length="1044" mass="117015">MIRPKTIISICLIFTLSIVFTVDSLAVMSVDLGIEYMKIAIVKPGIPMEIVLNKESRRKTPVIVAIKGKDREFGEAAISRSSKIPSQSYMFLRELVGKSLDNPAVQQFLQRFPYYNLKTDPNTNELVFEHDSETNYTIEELLSMIFKKAREYASDFTEQSVDAAVITVPPYFTQAERRAIKRACELANIKLLQLMNDNTAVALNYGIFRRKDFNASGSTYLFYDMGSQSTVCTLATYNIVKSKENGYLEDVPQLTIKAVAFDRDLGGLEFQIRLRDYLAKKFQEHHPKIDIFKNAKALTKLFREAERAKNVLSANNEYTAQVEGLVDEIDFKHRITRENFENLCEDLFERVKRPVEEVLNTSGISLAEIQQVLLFGGSTRIPPTGSTTNTNTMKTNVTTIIANTTTTSVISTTTTSTTSATVTTTSVTSTTTSATTTTITTTSTTSGKISYSAEIQQVLLFGGSTRIPRVQNELVKSLGGIELGKSLNTDEAAAMGGVYQAAALSKGYRVKKFIVKDANQYPINVQFERHADPTAENSEPKLIDRTLFQRNNLYPNRKVMTFNRHTDDFSFDVRYGDLSFLSDTDKRSLGKTDLLRINVGGARKAYEKHQDTSESKGVKAHFQLDDNSLLVLDRVEFVFERKETEAERTNATKDEDESTLSKLGSKISSFFSSSGASSSENDTNNTTNSTEETVPTNTTETTNDEQTAKPVDEKEGANATDNTTTTTTTTTTAPPLKTITIREPLEFTVEILDYADPTLEARANSMKKLTALDTHDRELLALSTAKNNLESFIYDMRDKLEHDSNYKKATTPEEQTKINEKLSETDAWLWDDGINADVKTLKSKLDELKLLTKLLVLRVREVDLRPQKIQELKDTLNSTENFVRTTRILFSKREEDEKPFTDADLDSLEKVISDTYKWFGQVKESYSKLLPTDVPKYLSSDFDDKINLLKRETNYLLGKIQRFVPKPKPTTTTPPPTTTTTAKTPVDNETKVEEEQETTSTTTATPEQTEEETTTTTSTTTATPEQTEEEATTATKSGEGHPEL</sequence>
<dbReference type="SUPFAM" id="SSF53067">
    <property type="entry name" value="Actin-like ATPase domain"/>
    <property type="match status" value="3"/>
</dbReference>
<comment type="similarity">
    <text evidence="2">Belongs to the heat shock protein 70 family.</text>
</comment>
<dbReference type="PANTHER" id="PTHR45639">
    <property type="entry name" value="HSC70CB, ISOFORM G-RELATED"/>
    <property type="match status" value="1"/>
</dbReference>
<dbReference type="EMBL" id="CAJNRF010008112">
    <property type="protein sequence ID" value="CAF2097814.1"/>
    <property type="molecule type" value="Genomic_DNA"/>
</dbReference>
<keyword evidence="7" id="KW-0143">Chaperone</keyword>
<feature type="chain" id="PRO_5032510143" description="Hypoxia up-regulated protein 1" evidence="10">
    <location>
        <begin position="27"/>
        <end position="1044"/>
    </location>
</feature>
<feature type="signal peptide" evidence="10">
    <location>
        <begin position="1"/>
        <end position="26"/>
    </location>
</feature>
<evidence type="ECO:0000313" key="11">
    <source>
        <dbReference type="EMBL" id="CAF2097814.1"/>
    </source>
</evidence>
<evidence type="ECO:0000256" key="9">
    <source>
        <dbReference type="SAM" id="MobiDB-lite"/>
    </source>
</evidence>
<evidence type="ECO:0000256" key="7">
    <source>
        <dbReference type="ARBA" id="ARBA00023186"/>
    </source>
</evidence>
<dbReference type="InterPro" id="IPR029048">
    <property type="entry name" value="HSP70_C_sf"/>
</dbReference>
<feature type="compositionally biased region" description="Low complexity" evidence="9">
    <location>
        <begin position="723"/>
        <end position="732"/>
    </location>
</feature>
<dbReference type="InterPro" id="IPR029047">
    <property type="entry name" value="HSP70_peptide-bd_sf"/>
</dbReference>
<dbReference type="Gene3D" id="3.90.640.10">
    <property type="entry name" value="Actin, Chain A, domain 4"/>
    <property type="match status" value="1"/>
</dbReference>
<comment type="caution">
    <text evidence="11">The sequence shown here is derived from an EMBL/GenBank/DDBJ whole genome shotgun (WGS) entry which is preliminary data.</text>
</comment>
<dbReference type="GO" id="GO:0140662">
    <property type="term" value="F:ATP-dependent protein folding chaperone"/>
    <property type="evidence" value="ECO:0007669"/>
    <property type="project" value="InterPro"/>
</dbReference>
<dbReference type="Proteomes" id="UP000663856">
    <property type="component" value="Unassembled WGS sequence"/>
</dbReference>
<dbReference type="GO" id="GO:0005524">
    <property type="term" value="F:ATP binding"/>
    <property type="evidence" value="ECO:0007669"/>
    <property type="project" value="UniProtKB-KW"/>
</dbReference>
<dbReference type="Pfam" id="PF00012">
    <property type="entry name" value="HSP70"/>
    <property type="match status" value="2"/>
</dbReference>
<name>A0A816TH27_9BILA</name>
<evidence type="ECO:0000256" key="6">
    <source>
        <dbReference type="ARBA" id="ARBA00022840"/>
    </source>
</evidence>
<reference evidence="11" key="1">
    <citation type="submission" date="2021-02" db="EMBL/GenBank/DDBJ databases">
        <authorList>
            <person name="Nowell W R."/>
        </authorList>
    </citation>
    <scope>NUCLEOTIDE SEQUENCE</scope>
</reference>
<gene>
    <name evidence="11" type="ORF">WKI299_LOCUS19542</name>
</gene>
<keyword evidence="4" id="KW-0547">Nucleotide-binding</keyword>
<evidence type="ECO:0000256" key="3">
    <source>
        <dbReference type="ARBA" id="ARBA00022729"/>
    </source>
</evidence>
<dbReference type="Gene3D" id="3.30.30.30">
    <property type="match status" value="1"/>
</dbReference>
<feature type="compositionally biased region" description="Pro residues" evidence="9">
    <location>
        <begin position="966"/>
        <end position="977"/>
    </location>
</feature>
<dbReference type="PRINTS" id="PR00301">
    <property type="entry name" value="HEATSHOCK70"/>
</dbReference>
<proteinExistence type="inferred from homology"/>
<organism evidence="11 12">
    <name type="scientific">Rotaria magnacalcarata</name>
    <dbReference type="NCBI Taxonomy" id="392030"/>
    <lineage>
        <taxon>Eukaryota</taxon>
        <taxon>Metazoa</taxon>
        <taxon>Spiralia</taxon>
        <taxon>Gnathifera</taxon>
        <taxon>Rotifera</taxon>
        <taxon>Eurotatoria</taxon>
        <taxon>Bdelloidea</taxon>
        <taxon>Philodinida</taxon>
        <taxon>Philodinidae</taxon>
        <taxon>Rotaria</taxon>
    </lineage>
</organism>
<evidence type="ECO:0000256" key="4">
    <source>
        <dbReference type="ARBA" id="ARBA00022741"/>
    </source>
</evidence>
<feature type="region of interest" description="Disordered" evidence="9">
    <location>
        <begin position="671"/>
        <end position="733"/>
    </location>
</feature>
<dbReference type="AlphaFoldDB" id="A0A816TH27"/>
<dbReference type="Gene3D" id="1.20.1270.10">
    <property type="match status" value="1"/>
</dbReference>
<keyword evidence="6" id="KW-0067">ATP-binding</keyword>
<keyword evidence="3 10" id="KW-0732">Signal</keyword>
<dbReference type="CDD" id="cd10230">
    <property type="entry name" value="ASKHA_NBD_HSP70_HYOU1"/>
    <property type="match status" value="1"/>
</dbReference>
<dbReference type="GO" id="GO:0005788">
    <property type="term" value="C:endoplasmic reticulum lumen"/>
    <property type="evidence" value="ECO:0007669"/>
    <property type="project" value="UniProtKB-SubCell"/>
</dbReference>
<dbReference type="InterPro" id="IPR013126">
    <property type="entry name" value="Hsp_70_fam"/>
</dbReference>
<evidence type="ECO:0000256" key="2">
    <source>
        <dbReference type="ARBA" id="ARBA00007381"/>
    </source>
</evidence>